<feature type="domain" description="Plant heme peroxidase family profile" evidence="10">
    <location>
        <begin position="105"/>
        <end position="314"/>
    </location>
</feature>
<evidence type="ECO:0000256" key="6">
    <source>
        <dbReference type="ARBA" id="ARBA00023002"/>
    </source>
</evidence>
<dbReference type="GO" id="GO:0020037">
    <property type="term" value="F:heme binding"/>
    <property type="evidence" value="ECO:0007669"/>
    <property type="project" value="UniProtKB-UniRule"/>
</dbReference>
<dbReference type="InterPro" id="IPR044831">
    <property type="entry name" value="Ccp1-like"/>
</dbReference>
<feature type="chain" id="PRO_5041943889" description="Peroxidase" evidence="9">
    <location>
        <begin position="16"/>
        <end position="333"/>
    </location>
</feature>
<dbReference type="PROSITE" id="PS00436">
    <property type="entry name" value="PEROXIDASE_2"/>
    <property type="match status" value="1"/>
</dbReference>
<keyword evidence="9" id="KW-0732">Signal</keyword>
<dbReference type="AlphaFoldDB" id="A0AAD5UJR4"/>
<evidence type="ECO:0000256" key="7">
    <source>
        <dbReference type="ARBA" id="ARBA00023004"/>
    </source>
</evidence>
<protein>
    <recommendedName>
        <fullName evidence="8">Peroxidase</fullName>
        <ecNumber evidence="8">1.11.1.-</ecNumber>
    </recommendedName>
</protein>
<dbReference type="Pfam" id="PF00141">
    <property type="entry name" value="peroxidase"/>
    <property type="match status" value="1"/>
</dbReference>
<sequence>MHFAIISLLTAFAGAACPYNGEHKIAKRSANWQVNYKSTISNSEWDQIKSEIQPLVTQGYGPILVRLAWHDAGSYNASSNNGGPHATMRFSPVGNYSANNGLSVARALLDPIKANHPLISFADLWSYAAAIAITNSGGPIITFRPGRNDAVDSTDSLTPDGRLPNADLGADHLRSIFYRMGFNDQEIVILSGGHNLGNCHMNNSGYAGPWTSSPNTFGNEFYIRLNSDFFNTYKNVTLSSGKSQFNDSSNAMMLPTDVSLVQDATFQGFVKAYAASKDAFFRDFKVAFEKLMELGVGPGLGSPVETKFGVATTGQSSAITYGVSLALVTLLLV</sequence>
<evidence type="ECO:0000256" key="2">
    <source>
        <dbReference type="ARBA" id="ARBA00005997"/>
    </source>
</evidence>
<reference evidence="11" key="1">
    <citation type="submission" date="2020-05" db="EMBL/GenBank/DDBJ databases">
        <title>Phylogenomic resolution of chytrid fungi.</title>
        <authorList>
            <person name="Stajich J.E."/>
            <person name="Amses K."/>
            <person name="Simmons R."/>
            <person name="Seto K."/>
            <person name="Myers J."/>
            <person name="Bonds A."/>
            <person name="Quandt C.A."/>
            <person name="Barry K."/>
            <person name="Liu P."/>
            <person name="Grigoriev I."/>
            <person name="Longcore J.E."/>
            <person name="James T.Y."/>
        </authorList>
    </citation>
    <scope>NUCLEOTIDE SEQUENCE</scope>
    <source>
        <strain evidence="11">PLAUS21</strain>
    </source>
</reference>
<comment type="similarity">
    <text evidence="2">Belongs to the peroxidase family. Cytochrome c peroxidase subfamily.</text>
</comment>
<keyword evidence="7" id="KW-0408">Iron</keyword>
<evidence type="ECO:0000313" key="11">
    <source>
        <dbReference type="EMBL" id="KAJ3258146.1"/>
    </source>
</evidence>
<dbReference type="Proteomes" id="UP001210925">
    <property type="component" value="Unassembled WGS sequence"/>
</dbReference>
<dbReference type="InterPro" id="IPR010255">
    <property type="entry name" value="Haem_peroxidase_sf"/>
</dbReference>
<dbReference type="SUPFAM" id="SSF48113">
    <property type="entry name" value="Heme-dependent peroxidases"/>
    <property type="match status" value="1"/>
</dbReference>
<keyword evidence="12" id="KW-1185">Reference proteome</keyword>
<dbReference type="PRINTS" id="PR00459">
    <property type="entry name" value="ASPEROXIDASE"/>
</dbReference>
<dbReference type="GO" id="GO:0046872">
    <property type="term" value="F:metal ion binding"/>
    <property type="evidence" value="ECO:0007669"/>
    <property type="project" value="UniProtKB-UniRule"/>
</dbReference>
<proteinExistence type="inferred from homology"/>
<name>A0AAD5UJR4_9FUNG</name>
<evidence type="ECO:0000313" key="12">
    <source>
        <dbReference type="Proteomes" id="UP001210925"/>
    </source>
</evidence>
<accession>A0AAD5UJR4</accession>
<dbReference type="EMBL" id="JADGKB010000030">
    <property type="protein sequence ID" value="KAJ3258146.1"/>
    <property type="molecule type" value="Genomic_DNA"/>
</dbReference>
<evidence type="ECO:0000256" key="4">
    <source>
        <dbReference type="ARBA" id="ARBA00022617"/>
    </source>
</evidence>
<dbReference type="Gene3D" id="1.10.520.10">
    <property type="match status" value="1"/>
</dbReference>
<dbReference type="PANTHER" id="PTHR31356:SF36">
    <property type="entry name" value="L-ASCORBATE PEROXIDASE 3"/>
    <property type="match status" value="1"/>
</dbReference>
<feature type="signal peptide" evidence="9">
    <location>
        <begin position="1"/>
        <end position="15"/>
    </location>
</feature>
<dbReference type="InterPro" id="IPR002207">
    <property type="entry name" value="Peroxidase_I"/>
</dbReference>
<evidence type="ECO:0000256" key="9">
    <source>
        <dbReference type="SAM" id="SignalP"/>
    </source>
</evidence>
<keyword evidence="4" id="KW-0349">Heme</keyword>
<dbReference type="GO" id="GO:0034599">
    <property type="term" value="P:cellular response to oxidative stress"/>
    <property type="evidence" value="ECO:0007669"/>
    <property type="project" value="InterPro"/>
</dbReference>
<dbReference type="GO" id="GO:0000302">
    <property type="term" value="P:response to reactive oxygen species"/>
    <property type="evidence" value="ECO:0007669"/>
    <property type="project" value="TreeGrafter"/>
</dbReference>
<dbReference type="GO" id="GO:0004601">
    <property type="term" value="F:peroxidase activity"/>
    <property type="evidence" value="ECO:0007669"/>
    <property type="project" value="UniProtKB-KW"/>
</dbReference>
<comment type="caution">
    <text evidence="11">The sequence shown here is derived from an EMBL/GenBank/DDBJ whole genome shotgun (WGS) entry which is preliminary data.</text>
</comment>
<dbReference type="InterPro" id="IPR002016">
    <property type="entry name" value="Haem_peroxidase"/>
</dbReference>
<comment type="function">
    <text evidence="1">Destroys radicals which are normally produced within the cells and which are toxic to biological systems.</text>
</comment>
<dbReference type="PROSITE" id="PS50873">
    <property type="entry name" value="PEROXIDASE_4"/>
    <property type="match status" value="1"/>
</dbReference>
<evidence type="ECO:0000256" key="1">
    <source>
        <dbReference type="ARBA" id="ARBA00003917"/>
    </source>
</evidence>
<keyword evidence="5" id="KW-0479">Metal-binding</keyword>
<keyword evidence="3 8" id="KW-0575">Peroxidase</keyword>
<dbReference type="Gene3D" id="1.10.420.10">
    <property type="entry name" value="Peroxidase, domain 2"/>
    <property type="match status" value="1"/>
</dbReference>
<dbReference type="EC" id="1.11.1.-" evidence="8"/>
<evidence type="ECO:0000259" key="10">
    <source>
        <dbReference type="PROSITE" id="PS50873"/>
    </source>
</evidence>
<dbReference type="InterPro" id="IPR019794">
    <property type="entry name" value="Peroxidases_AS"/>
</dbReference>
<dbReference type="PANTHER" id="PTHR31356">
    <property type="entry name" value="THYLAKOID LUMENAL 29 KDA PROTEIN, CHLOROPLASTIC-RELATED"/>
    <property type="match status" value="1"/>
</dbReference>
<keyword evidence="6 8" id="KW-0560">Oxidoreductase</keyword>
<gene>
    <name evidence="11" type="primary">CCP1_1</name>
    <name evidence="11" type="ORF">HK103_003964</name>
</gene>
<evidence type="ECO:0000256" key="5">
    <source>
        <dbReference type="ARBA" id="ARBA00022723"/>
    </source>
</evidence>
<evidence type="ECO:0000256" key="8">
    <source>
        <dbReference type="RuleBase" id="RU363051"/>
    </source>
</evidence>
<dbReference type="GO" id="GO:0042744">
    <property type="term" value="P:hydrogen peroxide catabolic process"/>
    <property type="evidence" value="ECO:0007669"/>
    <property type="project" value="TreeGrafter"/>
</dbReference>
<evidence type="ECO:0000256" key="3">
    <source>
        <dbReference type="ARBA" id="ARBA00022559"/>
    </source>
</evidence>
<organism evidence="11 12">
    <name type="scientific">Boothiomyces macroporosus</name>
    <dbReference type="NCBI Taxonomy" id="261099"/>
    <lineage>
        <taxon>Eukaryota</taxon>
        <taxon>Fungi</taxon>
        <taxon>Fungi incertae sedis</taxon>
        <taxon>Chytridiomycota</taxon>
        <taxon>Chytridiomycota incertae sedis</taxon>
        <taxon>Chytridiomycetes</taxon>
        <taxon>Rhizophydiales</taxon>
        <taxon>Terramycetaceae</taxon>
        <taxon>Boothiomyces</taxon>
    </lineage>
</organism>
<dbReference type="PRINTS" id="PR00458">
    <property type="entry name" value="PEROXIDASE"/>
</dbReference>